<name>A0A1I0DS17_9ACTN</name>
<evidence type="ECO:0000256" key="5">
    <source>
        <dbReference type="ARBA" id="ARBA00023136"/>
    </source>
</evidence>
<dbReference type="GO" id="GO:0005886">
    <property type="term" value="C:plasma membrane"/>
    <property type="evidence" value="ECO:0007669"/>
    <property type="project" value="UniProtKB-SubCell"/>
</dbReference>
<evidence type="ECO:0000256" key="4">
    <source>
        <dbReference type="ARBA" id="ARBA00022989"/>
    </source>
</evidence>
<protein>
    <submittedName>
        <fullName evidence="7">Putative copper resistance protein D</fullName>
    </submittedName>
</protein>
<organism evidence="7 8">
    <name type="scientific">Geodermatophilus poikilotrophus</name>
    <dbReference type="NCBI Taxonomy" id="1333667"/>
    <lineage>
        <taxon>Bacteria</taxon>
        <taxon>Bacillati</taxon>
        <taxon>Actinomycetota</taxon>
        <taxon>Actinomycetes</taxon>
        <taxon>Geodermatophilales</taxon>
        <taxon>Geodermatophilaceae</taxon>
        <taxon>Geodermatophilus</taxon>
    </lineage>
</organism>
<dbReference type="InterPro" id="IPR019108">
    <property type="entry name" value="Caa3_assmbl_CtaG-rel"/>
</dbReference>
<keyword evidence="3 6" id="KW-0812">Transmembrane</keyword>
<dbReference type="Proteomes" id="UP000198507">
    <property type="component" value="Unassembled WGS sequence"/>
</dbReference>
<feature type="transmembrane region" description="Helical" evidence="6">
    <location>
        <begin position="28"/>
        <end position="50"/>
    </location>
</feature>
<dbReference type="AlphaFoldDB" id="A0A1I0DS17"/>
<dbReference type="RefSeq" id="WP_091443482.1">
    <property type="nucleotide sequence ID" value="NZ_FOIE01000004.1"/>
</dbReference>
<feature type="transmembrane region" description="Helical" evidence="6">
    <location>
        <begin position="180"/>
        <end position="198"/>
    </location>
</feature>
<proteinExistence type="predicted"/>
<reference evidence="8" key="1">
    <citation type="submission" date="2016-10" db="EMBL/GenBank/DDBJ databases">
        <authorList>
            <person name="Varghese N."/>
            <person name="Submissions S."/>
        </authorList>
    </citation>
    <scope>NUCLEOTIDE SEQUENCE [LARGE SCALE GENOMIC DNA]</scope>
    <source>
        <strain evidence="8">DSM 44209</strain>
    </source>
</reference>
<feature type="transmembrane region" description="Helical" evidence="6">
    <location>
        <begin position="219"/>
        <end position="241"/>
    </location>
</feature>
<feature type="transmembrane region" description="Helical" evidence="6">
    <location>
        <begin position="62"/>
        <end position="80"/>
    </location>
</feature>
<feature type="transmembrane region" description="Helical" evidence="6">
    <location>
        <begin position="149"/>
        <end position="168"/>
    </location>
</feature>
<keyword evidence="5 6" id="KW-0472">Membrane</keyword>
<evidence type="ECO:0000256" key="1">
    <source>
        <dbReference type="ARBA" id="ARBA00004651"/>
    </source>
</evidence>
<evidence type="ECO:0000256" key="6">
    <source>
        <dbReference type="SAM" id="Phobius"/>
    </source>
</evidence>
<feature type="transmembrane region" description="Helical" evidence="6">
    <location>
        <begin position="261"/>
        <end position="281"/>
    </location>
</feature>
<gene>
    <name evidence="7" type="ORF">SAMN04488546_2118</name>
</gene>
<dbReference type="EMBL" id="FOIE01000004">
    <property type="protein sequence ID" value="SET35390.1"/>
    <property type="molecule type" value="Genomic_DNA"/>
</dbReference>
<sequence length="319" mass="35127">MDHGHHSGMWVPAEPPTWGRVFLPHLDGWSWLAVLSLVGVVGYLGAVVVLRRTGVAWPWWRTTSWIAGCLSLFAVTGTWLNGYSMVLFSLHMAQHMVLSMVVPILLLLGAPVTLALRTLPRGKRLAGVPRALLLDALHSRVARVLSHPAFTLPLFLASLYAVYFTPVFDVLMGNPFGHQFMLAHFTVTGLLFFGPILAQDPWPRTAGHGGRMIELLLPMPFHAFFGVAILMAGSLVVETFASPPAGWGIDPLADQKTAGSIAWSFGEIPTVFVIALVLFAWMGSEQRKARRLDRVADRTEDAELTAYNERLRAMAARSR</sequence>
<keyword evidence="4 6" id="KW-1133">Transmembrane helix</keyword>
<evidence type="ECO:0000256" key="3">
    <source>
        <dbReference type="ARBA" id="ARBA00022692"/>
    </source>
</evidence>
<feature type="transmembrane region" description="Helical" evidence="6">
    <location>
        <begin position="92"/>
        <end position="116"/>
    </location>
</feature>
<dbReference type="OrthoDB" id="5241646at2"/>
<evidence type="ECO:0000313" key="8">
    <source>
        <dbReference type="Proteomes" id="UP000198507"/>
    </source>
</evidence>
<dbReference type="Pfam" id="PF09678">
    <property type="entry name" value="Caa3_CtaG"/>
    <property type="match status" value="1"/>
</dbReference>
<evidence type="ECO:0000256" key="2">
    <source>
        <dbReference type="ARBA" id="ARBA00022475"/>
    </source>
</evidence>
<accession>A0A1I0DS17</accession>
<evidence type="ECO:0000313" key="7">
    <source>
        <dbReference type="EMBL" id="SET35390.1"/>
    </source>
</evidence>
<keyword evidence="2" id="KW-1003">Cell membrane</keyword>
<keyword evidence="8" id="KW-1185">Reference proteome</keyword>
<comment type="subcellular location">
    <subcellularLocation>
        <location evidence="1">Cell membrane</location>
        <topology evidence="1">Multi-pass membrane protein</topology>
    </subcellularLocation>
</comment>